<evidence type="ECO:0000256" key="6">
    <source>
        <dbReference type="HAMAP-Rule" id="MF_00081"/>
    </source>
</evidence>
<dbReference type="Pfam" id="PF01628">
    <property type="entry name" value="HrcA"/>
    <property type="match status" value="1"/>
</dbReference>
<dbReference type="GO" id="GO:0003677">
    <property type="term" value="F:DNA binding"/>
    <property type="evidence" value="ECO:0007669"/>
    <property type="project" value="InterPro"/>
</dbReference>
<dbReference type="PIRSF" id="PIRSF005485">
    <property type="entry name" value="HrcA"/>
    <property type="match status" value="1"/>
</dbReference>
<dbReference type="InterPro" id="IPR036390">
    <property type="entry name" value="WH_DNA-bd_sf"/>
</dbReference>
<gene>
    <name evidence="6 8" type="primary">hrcA</name>
    <name evidence="8" type="ORF">L0M99_00505</name>
</gene>
<dbReference type="InterPro" id="IPR002571">
    <property type="entry name" value="HrcA"/>
</dbReference>
<name>A0AAJ1B9U3_9ACTO</name>
<organism evidence="8 9">
    <name type="scientific">Varibaculum cambriense</name>
    <dbReference type="NCBI Taxonomy" id="184870"/>
    <lineage>
        <taxon>Bacteria</taxon>
        <taxon>Bacillati</taxon>
        <taxon>Actinomycetota</taxon>
        <taxon>Actinomycetes</taxon>
        <taxon>Actinomycetales</taxon>
        <taxon>Actinomycetaceae</taxon>
        <taxon>Varibaculum</taxon>
    </lineage>
</organism>
<keyword evidence="2 6" id="KW-0805">Transcription regulation</keyword>
<evidence type="ECO:0000256" key="3">
    <source>
        <dbReference type="ARBA" id="ARBA00023016"/>
    </source>
</evidence>
<comment type="similarity">
    <text evidence="6">Belongs to the HrcA family.</text>
</comment>
<comment type="caution">
    <text evidence="8">The sequence shown here is derived from an EMBL/GenBank/DDBJ whole genome shotgun (WGS) entry which is preliminary data.</text>
</comment>
<dbReference type="Gene3D" id="3.30.450.40">
    <property type="match status" value="1"/>
</dbReference>
<evidence type="ECO:0000256" key="5">
    <source>
        <dbReference type="ARBA" id="ARBA00055319"/>
    </source>
</evidence>
<dbReference type="InterPro" id="IPR023120">
    <property type="entry name" value="WHTH_transcript_rep_HrcA_IDD"/>
</dbReference>
<sequence>MSQASIRRDDVLRAIVTDYVETGEPVGSKALVDRHDLRVSPATVRNDMSVLEEKGYLYQPHTSAGRVPTEKGYRAFVDRISELSPITSAQRRAIETFVLGAADFDEVVARTVRVLAQLTRQLAVVQYPHFERSGLRHIELIPVAEFKLLVIVITNSGRVQQATIETRYEVDSASAHSLALLLNSTLAGMEASQISQVEPVLMAGAAPEHLEVISQVLPIIREALTGERTERIVMVGAGNLVRSSPEFSSSIGSILDALEEQVTLLRLFSEIDQQDSPVTVTIGSESGEHSLSETSIVAGAYGDKESGVAHVGIVGPQRMDYPRAMSIVRAVSRYLSRMMTR</sequence>
<evidence type="ECO:0000313" key="8">
    <source>
        <dbReference type="EMBL" id="MCG4616977.1"/>
    </source>
</evidence>
<keyword evidence="1 6" id="KW-0678">Repressor</keyword>
<dbReference type="NCBIfam" id="TIGR00331">
    <property type="entry name" value="hrcA"/>
    <property type="match status" value="1"/>
</dbReference>
<protein>
    <recommendedName>
        <fullName evidence="6">Heat-inducible transcription repressor HrcA</fullName>
    </recommendedName>
</protein>
<evidence type="ECO:0000256" key="4">
    <source>
        <dbReference type="ARBA" id="ARBA00023163"/>
    </source>
</evidence>
<dbReference type="FunFam" id="1.10.10.10:FF:000049">
    <property type="entry name" value="Heat-inducible transcription repressor HrcA"/>
    <property type="match status" value="1"/>
</dbReference>
<reference evidence="8" key="1">
    <citation type="submission" date="2022-01" db="EMBL/GenBank/DDBJ databases">
        <title>Collection of gut derived symbiotic bacterial strains cultured from healthy donors.</title>
        <authorList>
            <person name="Lin H."/>
            <person name="Kohout C."/>
            <person name="Waligurski E."/>
            <person name="Pamer E.G."/>
        </authorList>
    </citation>
    <scope>NUCLEOTIDE SEQUENCE</scope>
    <source>
        <strain evidence="8">DFI.7.46</strain>
    </source>
</reference>
<dbReference type="RefSeq" id="WP_024058561.1">
    <property type="nucleotide sequence ID" value="NZ_CBCTPO010000004.1"/>
</dbReference>
<keyword evidence="4 6" id="KW-0804">Transcription</keyword>
<keyword evidence="3 6" id="KW-0346">Stress response</keyword>
<dbReference type="InterPro" id="IPR036388">
    <property type="entry name" value="WH-like_DNA-bd_sf"/>
</dbReference>
<dbReference type="HAMAP" id="MF_00081">
    <property type="entry name" value="HrcA"/>
    <property type="match status" value="1"/>
</dbReference>
<dbReference type="Gene3D" id="3.30.390.60">
    <property type="entry name" value="Heat-inducible transcription repressor hrca homolog, domain 3"/>
    <property type="match status" value="1"/>
</dbReference>
<dbReference type="PANTHER" id="PTHR34824:SF1">
    <property type="entry name" value="HEAT-INDUCIBLE TRANSCRIPTION REPRESSOR HRCA"/>
    <property type="match status" value="1"/>
</dbReference>
<feature type="domain" description="Heat-inducible transcription repressor HrcA C-terminal" evidence="7">
    <location>
        <begin position="105"/>
        <end position="325"/>
    </location>
</feature>
<proteinExistence type="inferred from homology"/>
<evidence type="ECO:0000256" key="1">
    <source>
        <dbReference type="ARBA" id="ARBA00022491"/>
    </source>
</evidence>
<comment type="function">
    <text evidence="5 6">Negative regulator of class I heat shock genes (grpE-dnaK-dnaJ and groELS operons). Prevents heat-shock induction of these operons.</text>
</comment>
<evidence type="ECO:0000259" key="7">
    <source>
        <dbReference type="Pfam" id="PF01628"/>
    </source>
</evidence>
<dbReference type="GO" id="GO:0045892">
    <property type="term" value="P:negative regulation of DNA-templated transcription"/>
    <property type="evidence" value="ECO:0007669"/>
    <property type="project" value="UniProtKB-UniRule"/>
</dbReference>
<dbReference type="InterPro" id="IPR029016">
    <property type="entry name" value="GAF-like_dom_sf"/>
</dbReference>
<dbReference type="AlphaFoldDB" id="A0AAJ1B9U3"/>
<dbReference type="Gene3D" id="1.10.10.10">
    <property type="entry name" value="Winged helix-like DNA-binding domain superfamily/Winged helix DNA-binding domain"/>
    <property type="match status" value="1"/>
</dbReference>
<evidence type="ECO:0000313" key="9">
    <source>
        <dbReference type="Proteomes" id="UP001200537"/>
    </source>
</evidence>
<dbReference type="SUPFAM" id="SSF55781">
    <property type="entry name" value="GAF domain-like"/>
    <property type="match status" value="1"/>
</dbReference>
<accession>A0AAJ1B9U3</accession>
<dbReference type="InterPro" id="IPR021153">
    <property type="entry name" value="HrcA_C"/>
</dbReference>
<evidence type="ECO:0000256" key="2">
    <source>
        <dbReference type="ARBA" id="ARBA00023015"/>
    </source>
</evidence>
<dbReference type="PANTHER" id="PTHR34824">
    <property type="entry name" value="HEAT-INDUCIBLE TRANSCRIPTION REPRESSOR HRCA"/>
    <property type="match status" value="1"/>
</dbReference>
<dbReference type="SUPFAM" id="SSF46785">
    <property type="entry name" value="Winged helix' DNA-binding domain"/>
    <property type="match status" value="1"/>
</dbReference>
<dbReference type="EMBL" id="JAKNHJ010000001">
    <property type="protein sequence ID" value="MCG4616977.1"/>
    <property type="molecule type" value="Genomic_DNA"/>
</dbReference>
<dbReference type="Proteomes" id="UP001200537">
    <property type="component" value="Unassembled WGS sequence"/>
</dbReference>